<evidence type="ECO:0000256" key="3">
    <source>
        <dbReference type="ARBA" id="ARBA00022729"/>
    </source>
</evidence>
<dbReference type="Proteomes" id="UP001596047">
    <property type="component" value="Unassembled WGS sequence"/>
</dbReference>
<protein>
    <submittedName>
        <fullName evidence="6">Extracellular solute-binding protein</fullName>
    </submittedName>
</protein>
<dbReference type="PANTHER" id="PTHR30061:SF50">
    <property type="entry name" value="MALTOSE_MALTODEXTRIN-BINDING PERIPLASMIC PROTEIN"/>
    <property type="match status" value="1"/>
</dbReference>
<comment type="similarity">
    <text evidence="1">Belongs to the bacterial solute-binding protein 1 family.</text>
</comment>
<keyword evidence="3 5" id="KW-0732">Signal</keyword>
<evidence type="ECO:0000256" key="5">
    <source>
        <dbReference type="SAM" id="SignalP"/>
    </source>
</evidence>
<evidence type="ECO:0000313" key="6">
    <source>
        <dbReference type="EMBL" id="MFC5648662.1"/>
    </source>
</evidence>
<comment type="caution">
    <text evidence="6">The sequence shown here is derived from an EMBL/GenBank/DDBJ whole genome shotgun (WGS) entry which is preliminary data.</text>
</comment>
<gene>
    <name evidence="6" type="ORF">ACFPYJ_05885</name>
</gene>
<dbReference type="EMBL" id="JBHSOW010000018">
    <property type="protein sequence ID" value="MFC5648662.1"/>
    <property type="molecule type" value="Genomic_DNA"/>
</dbReference>
<reference evidence="7" key="1">
    <citation type="journal article" date="2019" name="Int. J. Syst. Evol. Microbiol.">
        <title>The Global Catalogue of Microorganisms (GCM) 10K type strain sequencing project: providing services to taxonomists for standard genome sequencing and annotation.</title>
        <authorList>
            <consortium name="The Broad Institute Genomics Platform"/>
            <consortium name="The Broad Institute Genome Sequencing Center for Infectious Disease"/>
            <person name="Wu L."/>
            <person name="Ma J."/>
        </authorList>
    </citation>
    <scope>NUCLEOTIDE SEQUENCE [LARGE SCALE GENOMIC DNA]</scope>
    <source>
        <strain evidence="7">CGMCC 1.3240</strain>
    </source>
</reference>
<sequence>MVKKLTALSLAMVMPVVLAACGSGSDSTNDSNGSASSGAKTESTDSAAAAAAGKITIKYWYAFGEKVEEAKLHMVKAFNESQDKIEVIAEHQGNYDDLHAKVQAAFAAGDAPAVTDLEIASTGVFARSGMLQELTT</sequence>
<accession>A0ABW0VUJ4</accession>
<dbReference type="SUPFAM" id="SSF53850">
    <property type="entry name" value="Periplasmic binding protein-like II"/>
    <property type="match status" value="1"/>
</dbReference>
<dbReference type="Pfam" id="PF13416">
    <property type="entry name" value="SBP_bac_8"/>
    <property type="match status" value="1"/>
</dbReference>
<dbReference type="Gene3D" id="3.40.190.10">
    <property type="entry name" value="Periplasmic binding protein-like II"/>
    <property type="match status" value="1"/>
</dbReference>
<evidence type="ECO:0000256" key="1">
    <source>
        <dbReference type="ARBA" id="ARBA00008520"/>
    </source>
</evidence>
<organism evidence="6 7">
    <name type="scientific">Paenibacillus solisilvae</name>
    <dbReference type="NCBI Taxonomy" id="2486751"/>
    <lineage>
        <taxon>Bacteria</taxon>
        <taxon>Bacillati</taxon>
        <taxon>Bacillota</taxon>
        <taxon>Bacilli</taxon>
        <taxon>Bacillales</taxon>
        <taxon>Paenibacillaceae</taxon>
        <taxon>Paenibacillus</taxon>
    </lineage>
</organism>
<feature type="region of interest" description="Disordered" evidence="4">
    <location>
        <begin position="23"/>
        <end position="44"/>
    </location>
</feature>
<dbReference type="PROSITE" id="PS51257">
    <property type="entry name" value="PROKAR_LIPOPROTEIN"/>
    <property type="match status" value="1"/>
</dbReference>
<feature type="compositionally biased region" description="Low complexity" evidence="4">
    <location>
        <begin position="23"/>
        <end position="39"/>
    </location>
</feature>
<proteinExistence type="inferred from homology"/>
<dbReference type="InterPro" id="IPR006059">
    <property type="entry name" value="SBP"/>
</dbReference>
<feature type="chain" id="PRO_5047029133" evidence="5">
    <location>
        <begin position="20"/>
        <end position="136"/>
    </location>
</feature>
<evidence type="ECO:0000256" key="4">
    <source>
        <dbReference type="SAM" id="MobiDB-lite"/>
    </source>
</evidence>
<feature type="signal peptide" evidence="5">
    <location>
        <begin position="1"/>
        <end position="19"/>
    </location>
</feature>
<name>A0ABW0VUJ4_9BACL</name>
<keyword evidence="2" id="KW-0813">Transport</keyword>
<dbReference type="PANTHER" id="PTHR30061">
    <property type="entry name" value="MALTOSE-BINDING PERIPLASMIC PROTEIN"/>
    <property type="match status" value="1"/>
</dbReference>
<keyword evidence="7" id="KW-1185">Reference proteome</keyword>
<dbReference type="RefSeq" id="WP_379187128.1">
    <property type="nucleotide sequence ID" value="NZ_JBHSOW010000018.1"/>
</dbReference>
<evidence type="ECO:0000313" key="7">
    <source>
        <dbReference type="Proteomes" id="UP001596047"/>
    </source>
</evidence>
<evidence type="ECO:0000256" key="2">
    <source>
        <dbReference type="ARBA" id="ARBA00022448"/>
    </source>
</evidence>